<evidence type="ECO:0000313" key="2">
    <source>
        <dbReference type="Proteomes" id="UP001064048"/>
    </source>
</evidence>
<reference evidence="1 2" key="1">
    <citation type="journal article" date="2022" name="Genome Biol. Evol.">
        <title>The Spruce Budworm Genome: Reconstructing the Evolutionary History of Antifreeze Proteins.</title>
        <authorList>
            <person name="Beliveau C."/>
            <person name="Gagne P."/>
            <person name="Picq S."/>
            <person name="Vernygora O."/>
            <person name="Keeling C.I."/>
            <person name="Pinkney K."/>
            <person name="Doucet D."/>
            <person name="Wen F."/>
            <person name="Johnston J.S."/>
            <person name="Maaroufi H."/>
            <person name="Boyle B."/>
            <person name="Laroche J."/>
            <person name="Dewar K."/>
            <person name="Juretic N."/>
            <person name="Blackburn G."/>
            <person name="Nisole A."/>
            <person name="Brunet B."/>
            <person name="Brandao M."/>
            <person name="Lumley L."/>
            <person name="Duan J."/>
            <person name="Quan G."/>
            <person name="Lucarotti C.J."/>
            <person name="Roe A.D."/>
            <person name="Sperling F.A.H."/>
            <person name="Levesque R.C."/>
            <person name="Cusson M."/>
        </authorList>
    </citation>
    <scope>NUCLEOTIDE SEQUENCE [LARGE SCALE GENOMIC DNA]</scope>
    <source>
        <strain evidence="1">Glfc:IPQL:Cfum</strain>
    </source>
</reference>
<sequence length="958" mass="108342">MLISRVSDDNEGEERAGEGEGEDIAQDYQTASELFELMAKDHNFEATEEEPLTTRDLVLLYKNIDLGKQLMSNVNELKRTAPNQYVETVIYPDEQGSESEVSEAYSSEDLQNIVLVNKERIDLLTNNKSHTLCHKLGDLEIQTSNVTTEYERQFLLKDMHLQEQLKSLKIMASSNQLNSTMLPASLLDYICCKRLEDNYNFYMDNIIKYVKNTIEQLKRISNGDYLTDKAKKKWKEVEKENDGHDKASKVLTASTSIPLHVERKLTGLSTTWDDIVHSEVDLRSLAKILEKKIVLEVPKLICGSYKLFSNRVADNLIISCQHKEMTVAEKKTESRVDVVFQLKRSETGEVVSNIDSIMILQSQEPQKETERNNDCNQLCSETDGEEESREDWQEHDEYGVVDSSSTNDYPTSENEHIAALSVSFAETPRGAGSHGTHPSSQTSGEVVTPDDIQITIQALNRRPSPTEKNTDCTFHVKKKRSPTRVRIKSPYENKSHIMEEKKRRKLLEVKERRERRKIAMNENKISKHKNFKSAITPQASSSVTKLSITNKSFYNSIYGQNFNSETANPAPLVVINKAKGRKGNKNEDMIPEIVLEQPEEESEREEPVEKDGRKYINRSYYLDDAVTEMSLQMTCEKTSASTSAISNDSGTNLSLACAEMSAKELRPKSPEKLRLEQNPRQTQLSILSGALSKVPTNTPKGPATAQHHEPADTIPSTVECRRSIEKIYMLMKNSGRLILGEQERCSERYGSDELRLGPVSSELQTTRSDSGTSLKHQLPSSNPSNFSFEKPIADGLPTQLNSLNDRPVAPKSCNRAVATEGKTWRPDQYKRRVRIDLSAKEEPPASRAGTPKARPRAGVGPEANKTQRRRRSAIDRGGEEARGEAVRGPGRLSTRLDMLAQPKRPYVPARADDRPARAQNTVSSEEAERVKSEQERFEKENKEKNEENEKSWRRMKIG</sequence>
<organism evidence="1 2">
    <name type="scientific">Choristoneura fumiferana</name>
    <name type="common">Spruce budworm moth</name>
    <name type="synonym">Archips fumiferana</name>
    <dbReference type="NCBI Taxonomy" id="7141"/>
    <lineage>
        <taxon>Eukaryota</taxon>
        <taxon>Metazoa</taxon>
        <taxon>Ecdysozoa</taxon>
        <taxon>Arthropoda</taxon>
        <taxon>Hexapoda</taxon>
        <taxon>Insecta</taxon>
        <taxon>Pterygota</taxon>
        <taxon>Neoptera</taxon>
        <taxon>Endopterygota</taxon>
        <taxon>Lepidoptera</taxon>
        <taxon>Glossata</taxon>
        <taxon>Ditrysia</taxon>
        <taxon>Tortricoidea</taxon>
        <taxon>Tortricidae</taxon>
        <taxon>Tortricinae</taxon>
        <taxon>Choristoneura</taxon>
    </lineage>
</organism>
<comment type="caution">
    <text evidence="1">The sequence shown here is derived from an EMBL/GenBank/DDBJ whole genome shotgun (WGS) entry which is preliminary data.</text>
</comment>
<dbReference type="EMBL" id="CM046121">
    <property type="protein sequence ID" value="KAI8434459.1"/>
    <property type="molecule type" value="Genomic_DNA"/>
</dbReference>
<accession>A0ACC0KDE5</accession>
<evidence type="ECO:0000313" key="1">
    <source>
        <dbReference type="EMBL" id="KAI8434459.1"/>
    </source>
</evidence>
<keyword evidence="2" id="KW-1185">Reference proteome</keyword>
<dbReference type="Proteomes" id="UP001064048">
    <property type="component" value="Chromosome 21"/>
</dbReference>
<name>A0ACC0KDE5_CHOFU</name>
<protein>
    <submittedName>
        <fullName evidence="1">Uncharacterized protein</fullName>
    </submittedName>
</protein>
<gene>
    <name evidence="1" type="ORF">MSG28_012478</name>
</gene>
<proteinExistence type="predicted"/>